<sequence>MAPHNSNTGHAKPARRELPMLRGSNIICTSGGAPEVAFIWHCSELGLLDGDEVWHRELEYLKWVKRETDDEPQALRAYYIPTLGFISLRGRSRTLNSMAPTRNPDPAEDYAATPIFGLPDGRLYRQAIPEGAVAHERPTVDWVLTVGVNRQIRKVITGEDTTALTPATNPPTADGDGGGDDNATPRLTGTALDPREHRSWSSGMSVHAESSSGSSNPAAGATDDVVASTLRAYRADPPAALLCRIAFALPDLPREQRESIYLECLISQTVELMREAGREEREANALLVARANEAAGDKDEDEDKVLIGFEAQISAARPGLGPGDGARARAVGFVAAVEGDRDAGLAQLTSTLDVAYPAARRVLEHAKEEMLSMARRDEGGAAAIVTEARVGRAAATFESARAAIEMLERVGNLARAVVRDVVEEDEEEDDEDEGEQHRKRAEDLAVMEEVKTALDLAWLRLEQVGVTGVARVPRKVEADSDEEDGDDEEGGDSGSDYITEARVDGDSDYVTARTCQSSGTQGSGSSWTNDETECFEGDPFGDEEQHPIYSVITAAPAAAWLVDDRVEE</sequence>
<dbReference type="GeneID" id="85314806"/>
<dbReference type="AlphaFoldDB" id="A0AAJ0BWJ5"/>
<feature type="compositionally biased region" description="Low complexity" evidence="1">
    <location>
        <begin position="161"/>
        <end position="174"/>
    </location>
</feature>
<evidence type="ECO:0000256" key="1">
    <source>
        <dbReference type="SAM" id="MobiDB-lite"/>
    </source>
</evidence>
<keyword evidence="3" id="KW-1185">Reference proteome</keyword>
<name>A0AAJ0BWJ5_9PEZI</name>
<feature type="compositionally biased region" description="Acidic residues" evidence="1">
    <location>
        <begin position="530"/>
        <end position="542"/>
    </location>
</feature>
<accession>A0AAJ0BWJ5</accession>
<comment type="caution">
    <text evidence="2">The sequence shown here is derived from an EMBL/GenBank/DDBJ whole genome shotgun (WGS) entry which is preliminary data.</text>
</comment>
<feature type="region of interest" description="Disordered" evidence="1">
    <location>
        <begin position="161"/>
        <end position="221"/>
    </location>
</feature>
<evidence type="ECO:0000313" key="2">
    <source>
        <dbReference type="EMBL" id="KAK1765788.1"/>
    </source>
</evidence>
<gene>
    <name evidence="2" type="ORF">QBC33DRAFT_590663</name>
</gene>
<feature type="compositionally biased region" description="Acidic residues" evidence="1">
    <location>
        <begin position="422"/>
        <end position="434"/>
    </location>
</feature>
<proteinExistence type="predicted"/>
<feature type="region of interest" description="Disordered" evidence="1">
    <location>
        <begin position="474"/>
        <end position="544"/>
    </location>
</feature>
<organism evidence="2 3">
    <name type="scientific">Phialemonium atrogriseum</name>
    <dbReference type="NCBI Taxonomy" id="1093897"/>
    <lineage>
        <taxon>Eukaryota</taxon>
        <taxon>Fungi</taxon>
        <taxon>Dikarya</taxon>
        <taxon>Ascomycota</taxon>
        <taxon>Pezizomycotina</taxon>
        <taxon>Sordariomycetes</taxon>
        <taxon>Sordariomycetidae</taxon>
        <taxon>Cephalothecales</taxon>
        <taxon>Cephalothecaceae</taxon>
        <taxon>Phialemonium</taxon>
    </lineage>
</organism>
<feature type="compositionally biased region" description="Acidic residues" evidence="1">
    <location>
        <begin position="479"/>
        <end position="491"/>
    </location>
</feature>
<dbReference type="Proteomes" id="UP001244011">
    <property type="component" value="Unassembled WGS sequence"/>
</dbReference>
<feature type="compositionally biased region" description="Low complexity" evidence="1">
    <location>
        <begin position="516"/>
        <end position="526"/>
    </location>
</feature>
<feature type="region of interest" description="Disordered" evidence="1">
    <location>
        <begin position="421"/>
        <end position="442"/>
    </location>
</feature>
<evidence type="ECO:0000313" key="3">
    <source>
        <dbReference type="Proteomes" id="UP001244011"/>
    </source>
</evidence>
<dbReference type="RefSeq" id="XP_060282001.1">
    <property type="nucleotide sequence ID" value="XM_060431619.1"/>
</dbReference>
<protein>
    <submittedName>
        <fullName evidence="2">Uncharacterized protein</fullName>
    </submittedName>
</protein>
<reference evidence="2" key="1">
    <citation type="submission" date="2023-06" db="EMBL/GenBank/DDBJ databases">
        <title>Genome-scale phylogeny and comparative genomics of the fungal order Sordariales.</title>
        <authorList>
            <consortium name="Lawrence Berkeley National Laboratory"/>
            <person name="Hensen N."/>
            <person name="Bonometti L."/>
            <person name="Westerberg I."/>
            <person name="Brannstrom I.O."/>
            <person name="Guillou S."/>
            <person name="Cros-Aarteil S."/>
            <person name="Calhoun S."/>
            <person name="Haridas S."/>
            <person name="Kuo A."/>
            <person name="Mondo S."/>
            <person name="Pangilinan J."/>
            <person name="Riley R."/>
            <person name="Labutti K."/>
            <person name="Andreopoulos B."/>
            <person name="Lipzen A."/>
            <person name="Chen C."/>
            <person name="Yanf M."/>
            <person name="Daum C."/>
            <person name="Ng V."/>
            <person name="Clum A."/>
            <person name="Steindorff A."/>
            <person name="Ohm R."/>
            <person name="Martin F."/>
            <person name="Silar P."/>
            <person name="Natvig D."/>
            <person name="Lalanne C."/>
            <person name="Gautier V."/>
            <person name="Ament-Velasquez S.L."/>
            <person name="Kruys A."/>
            <person name="Hutchinson M.I."/>
            <person name="Powell A.J."/>
            <person name="Barry K."/>
            <person name="Miller A.N."/>
            <person name="Grigoriev I.V."/>
            <person name="Debuchy R."/>
            <person name="Gladieux P."/>
            <person name="Thoren M.H."/>
            <person name="Johannesson H."/>
        </authorList>
    </citation>
    <scope>NUCLEOTIDE SEQUENCE</scope>
    <source>
        <strain evidence="2">8032-3</strain>
    </source>
</reference>
<dbReference type="EMBL" id="MU839014">
    <property type="protein sequence ID" value="KAK1765788.1"/>
    <property type="molecule type" value="Genomic_DNA"/>
</dbReference>